<evidence type="ECO:0000256" key="1">
    <source>
        <dbReference type="ARBA" id="ARBA00004370"/>
    </source>
</evidence>
<sequence>MLRKILFPLILGIAGCGVLISLGLWQVERLAWKEDILANINARLAEEPGPLRDDVTEEADEYTRVTLQGRAVGDELHVLTSGTQAGTGYRVITAFETDKGTIILLDKGLLPLEAKTAPPPDGPVQVTGTLLWPDDKNNNTPAPDLDKNIWFARDVTDMSAKLQTAPLMVVASSTSPADPRLTPLPVSTTNIKNDHLEYAITWFLLALVWGIMSLYLIYRTTTPKDG</sequence>
<dbReference type="CDD" id="cd06662">
    <property type="entry name" value="SURF1"/>
    <property type="match status" value="1"/>
</dbReference>
<evidence type="ECO:0000313" key="7">
    <source>
        <dbReference type="EMBL" id="WZU69056.1"/>
    </source>
</evidence>
<dbReference type="Pfam" id="PF02104">
    <property type="entry name" value="SURF1"/>
    <property type="match status" value="1"/>
</dbReference>
<proteinExistence type="inferred from homology"/>
<evidence type="ECO:0000256" key="3">
    <source>
        <dbReference type="ARBA" id="ARBA00022692"/>
    </source>
</evidence>
<evidence type="ECO:0000256" key="4">
    <source>
        <dbReference type="ARBA" id="ARBA00022989"/>
    </source>
</evidence>
<keyword evidence="3 6" id="KW-0812">Transmembrane</keyword>
<evidence type="ECO:0000256" key="6">
    <source>
        <dbReference type="RuleBase" id="RU363076"/>
    </source>
</evidence>
<dbReference type="PROSITE" id="PS50895">
    <property type="entry name" value="SURF1"/>
    <property type="match status" value="1"/>
</dbReference>
<gene>
    <name evidence="7" type="ORF">AABB31_09430</name>
</gene>
<keyword evidence="4 6" id="KW-1133">Transmembrane helix</keyword>
<dbReference type="GO" id="GO:0005886">
    <property type="term" value="C:plasma membrane"/>
    <property type="evidence" value="ECO:0007669"/>
    <property type="project" value="UniProtKB-SubCell"/>
</dbReference>
<name>A0AAN0MI44_9RHOB</name>
<accession>A0AAN0MI44</accession>
<dbReference type="InterPro" id="IPR002994">
    <property type="entry name" value="Surf1/Shy1"/>
</dbReference>
<dbReference type="PANTHER" id="PTHR23427">
    <property type="entry name" value="SURFEIT LOCUS PROTEIN"/>
    <property type="match status" value="1"/>
</dbReference>
<feature type="transmembrane region" description="Helical" evidence="6">
    <location>
        <begin position="199"/>
        <end position="218"/>
    </location>
</feature>
<dbReference type="EMBL" id="CP151767">
    <property type="protein sequence ID" value="WZU69056.1"/>
    <property type="molecule type" value="Genomic_DNA"/>
</dbReference>
<comment type="similarity">
    <text evidence="2 6">Belongs to the SURF1 family.</text>
</comment>
<keyword evidence="6" id="KW-1003">Cell membrane</keyword>
<evidence type="ECO:0000313" key="8">
    <source>
        <dbReference type="Proteomes" id="UP001470809"/>
    </source>
</evidence>
<protein>
    <recommendedName>
        <fullName evidence="6">SURF1-like protein</fullName>
    </recommendedName>
</protein>
<feature type="transmembrane region" description="Helical" evidence="6">
    <location>
        <begin position="6"/>
        <end position="25"/>
    </location>
</feature>
<reference evidence="8" key="1">
    <citation type="submission" date="2024-04" db="EMBL/GenBank/DDBJ databases">
        <title>Phylogenomic analyses of a clade within the roseobacter group suggest taxonomic reassignments of species of the genera Aestuariivita, Citreicella, Loktanella, Nautella, Pelagibaca, Ruegeria, Thalassobius, Thiobacimonas and Tropicibacter, and the proposal o.</title>
        <authorList>
            <person name="Jeon C.O."/>
        </authorList>
    </citation>
    <scope>NUCLEOTIDE SEQUENCE [LARGE SCALE GENOMIC DNA]</scope>
    <source>
        <strain evidence="8">SS1-5</strain>
    </source>
</reference>
<dbReference type="AlphaFoldDB" id="A0AAN0MI44"/>
<organism evidence="7 8">
    <name type="scientific">Yoonia rhodophyticola</name>
    <dbReference type="NCBI Taxonomy" id="3137370"/>
    <lineage>
        <taxon>Bacteria</taxon>
        <taxon>Pseudomonadati</taxon>
        <taxon>Pseudomonadota</taxon>
        <taxon>Alphaproteobacteria</taxon>
        <taxon>Rhodobacterales</taxon>
        <taxon>Paracoccaceae</taxon>
        <taxon>Yoonia</taxon>
    </lineage>
</organism>
<dbReference type="InterPro" id="IPR045214">
    <property type="entry name" value="Surf1/Surf4"/>
</dbReference>
<keyword evidence="8" id="KW-1185">Reference proteome</keyword>
<evidence type="ECO:0000256" key="2">
    <source>
        <dbReference type="ARBA" id="ARBA00007165"/>
    </source>
</evidence>
<comment type="subcellular location">
    <subcellularLocation>
        <location evidence="6">Cell membrane</location>
        <topology evidence="6">Multi-pass membrane protein</topology>
    </subcellularLocation>
    <subcellularLocation>
        <location evidence="1">Membrane</location>
    </subcellularLocation>
</comment>
<dbReference type="KEGG" id="yrh:AABB31_09430"/>
<reference evidence="7 8" key="2">
    <citation type="submission" date="2024-08" db="EMBL/GenBank/DDBJ databases">
        <title>Phylogenomic analyses of a clade within the roseobacter group suggest taxonomic reassignments of species of the genera Aestuariivita, Citreicella, Loktanella, Nautella, Pelagibaca, Ruegeria, Thalassobius, Thiobacimonas and Tropicibacter, and the proposal o.</title>
        <authorList>
            <person name="Jeon C.O."/>
        </authorList>
    </citation>
    <scope>NUCLEOTIDE SEQUENCE [LARGE SCALE GENOMIC DNA]</scope>
    <source>
        <strain evidence="7 8">SS1-5</strain>
    </source>
</reference>
<dbReference type="PANTHER" id="PTHR23427:SF2">
    <property type="entry name" value="SURFEIT LOCUS PROTEIN 1"/>
    <property type="match status" value="1"/>
</dbReference>
<dbReference type="RefSeq" id="WP_342078348.1">
    <property type="nucleotide sequence ID" value="NZ_CP151767.2"/>
</dbReference>
<dbReference type="PROSITE" id="PS51257">
    <property type="entry name" value="PROKAR_LIPOPROTEIN"/>
    <property type="match status" value="1"/>
</dbReference>
<evidence type="ECO:0000256" key="5">
    <source>
        <dbReference type="ARBA" id="ARBA00023136"/>
    </source>
</evidence>
<dbReference type="Proteomes" id="UP001470809">
    <property type="component" value="Chromosome"/>
</dbReference>
<keyword evidence="5 6" id="KW-0472">Membrane</keyword>